<keyword evidence="1" id="KW-0812">Transmembrane</keyword>
<dbReference type="AlphaFoldDB" id="A0A1S2LT19"/>
<organism evidence="3 4">
    <name type="scientific">Anaerobacillus arseniciselenatis</name>
    <dbReference type="NCBI Taxonomy" id="85682"/>
    <lineage>
        <taxon>Bacteria</taxon>
        <taxon>Bacillati</taxon>
        <taxon>Bacillota</taxon>
        <taxon>Bacilli</taxon>
        <taxon>Bacillales</taxon>
        <taxon>Bacillaceae</taxon>
        <taxon>Anaerobacillus</taxon>
    </lineage>
</organism>
<dbReference type="InterPro" id="IPR028087">
    <property type="entry name" value="Tad_N"/>
</dbReference>
<name>A0A1S2LT19_9BACI</name>
<sequence>MIRLYKEEKGAVTLLVAFMMVVFIGITAVVIDGGHLYLKKSTLQKAVDAAALAGAQELPTNYQRAIKEAYSTLEKNNVRTSDVNITFSNKHTMINVSVIKTVPLFYGGFFGYENVDVKANGTVQLQTLTSAIGTVPLGVKNDTDLSFGDTAYLKVGDSTIGNFGALALTGTGASNFEADLKEGYKHEVFVGEKLGTQTGNIVGPTQRAIEDRIKRCPMKDATYTNHPSVCPRIVMVPVFEPVKTERNQIREVKVIGFASFFIEGMDGNDVVVGRFIENTFAGSMDPTAENFGTYSFKIVQ</sequence>
<comment type="caution">
    <text evidence="3">The sequence shown here is derived from an EMBL/GenBank/DDBJ whole genome shotgun (WGS) entry which is preliminary data.</text>
</comment>
<dbReference type="RefSeq" id="WP_071311586.1">
    <property type="nucleotide sequence ID" value="NZ_MLQQ01000001.1"/>
</dbReference>
<keyword evidence="1" id="KW-1133">Transmembrane helix</keyword>
<feature type="transmembrane region" description="Helical" evidence="1">
    <location>
        <begin position="12"/>
        <end position="31"/>
    </location>
</feature>
<gene>
    <name evidence="3" type="ORF">BKP35_01305</name>
</gene>
<dbReference type="Proteomes" id="UP000180098">
    <property type="component" value="Unassembled WGS sequence"/>
</dbReference>
<evidence type="ECO:0000313" key="3">
    <source>
        <dbReference type="EMBL" id="OIJ15661.1"/>
    </source>
</evidence>
<feature type="domain" description="Putative Flp pilus-assembly TadG-like N-terminal" evidence="2">
    <location>
        <begin position="10"/>
        <end position="56"/>
    </location>
</feature>
<evidence type="ECO:0000313" key="4">
    <source>
        <dbReference type="Proteomes" id="UP000180098"/>
    </source>
</evidence>
<accession>A0A1S2LT19</accession>
<keyword evidence="1" id="KW-0472">Membrane</keyword>
<evidence type="ECO:0000256" key="1">
    <source>
        <dbReference type="SAM" id="Phobius"/>
    </source>
</evidence>
<protein>
    <recommendedName>
        <fullName evidence="2">Putative Flp pilus-assembly TadG-like N-terminal domain-containing protein</fullName>
    </recommendedName>
</protein>
<keyword evidence="4" id="KW-1185">Reference proteome</keyword>
<reference evidence="3 4" key="1">
    <citation type="submission" date="2016-10" db="EMBL/GenBank/DDBJ databases">
        <title>Draft genome sequences of four alkaliphilic bacteria belonging to the Anaerobacillus genus.</title>
        <authorList>
            <person name="Bassil N.M."/>
            <person name="Lloyd J.R."/>
        </authorList>
    </citation>
    <scope>NUCLEOTIDE SEQUENCE [LARGE SCALE GENOMIC DNA]</scope>
    <source>
        <strain evidence="3 4">DSM 15340</strain>
    </source>
</reference>
<dbReference type="EMBL" id="MLQQ01000001">
    <property type="protein sequence ID" value="OIJ15661.1"/>
    <property type="molecule type" value="Genomic_DNA"/>
</dbReference>
<dbReference type="OrthoDB" id="5447051at2"/>
<proteinExistence type="predicted"/>
<dbReference type="Pfam" id="PF13400">
    <property type="entry name" value="Tad"/>
    <property type="match status" value="1"/>
</dbReference>
<evidence type="ECO:0000259" key="2">
    <source>
        <dbReference type="Pfam" id="PF13400"/>
    </source>
</evidence>